<sequence>MKVKEQAGKSKLSGKQLFETDHNPDTANIQFLEDAGYSMEVDESLVQKLNGLDPEDKEDDPNYNPADQRVI</sequence>
<evidence type="ECO:0000313" key="2">
    <source>
        <dbReference type="EMBL" id="MXQ99939.1"/>
    </source>
</evidence>
<proteinExistence type="predicted"/>
<dbReference type="Proteomes" id="UP000322234">
    <property type="component" value="Unassembled WGS sequence"/>
</dbReference>
<keyword evidence="3" id="KW-1185">Reference proteome</keyword>
<feature type="region of interest" description="Disordered" evidence="1">
    <location>
        <begin position="1"/>
        <end position="22"/>
    </location>
</feature>
<protein>
    <submittedName>
        <fullName evidence="2">Uncharacterized protein</fullName>
    </submittedName>
</protein>
<dbReference type="EMBL" id="VBQZ03003697">
    <property type="protein sequence ID" value="MXQ99939.1"/>
    <property type="molecule type" value="Genomic_DNA"/>
</dbReference>
<gene>
    <name evidence="2" type="ORF">E5288_WYG021753</name>
</gene>
<dbReference type="AlphaFoldDB" id="A0A6B0SAP3"/>
<accession>A0A6B0SAP3</accession>
<feature type="region of interest" description="Disordered" evidence="1">
    <location>
        <begin position="48"/>
        <end position="71"/>
    </location>
</feature>
<reference evidence="2" key="1">
    <citation type="submission" date="2019-10" db="EMBL/GenBank/DDBJ databases">
        <title>The sequence and de novo assembly of the wild yak genome.</title>
        <authorList>
            <person name="Liu Y."/>
        </authorList>
    </citation>
    <scope>NUCLEOTIDE SEQUENCE [LARGE SCALE GENOMIC DNA]</scope>
    <source>
        <strain evidence="2">WY2019</strain>
    </source>
</reference>
<evidence type="ECO:0000313" key="3">
    <source>
        <dbReference type="Proteomes" id="UP000322234"/>
    </source>
</evidence>
<organism evidence="2 3">
    <name type="scientific">Bos mutus</name>
    <name type="common">wild yak</name>
    <dbReference type="NCBI Taxonomy" id="72004"/>
    <lineage>
        <taxon>Eukaryota</taxon>
        <taxon>Metazoa</taxon>
        <taxon>Chordata</taxon>
        <taxon>Craniata</taxon>
        <taxon>Vertebrata</taxon>
        <taxon>Euteleostomi</taxon>
        <taxon>Mammalia</taxon>
        <taxon>Eutheria</taxon>
        <taxon>Laurasiatheria</taxon>
        <taxon>Artiodactyla</taxon>
        <taxon>Ruminantia</taxon>
        <taxon>Pecora</taxon>
        <taxon>Bovidae</taxon>
        <taxon>Bovinae</taxon>
        <taxon>Bos</taxon>
    </lineage>
</organism>
<comment type="caution">
    <text evidence="2">The sequence shown here is derived from an EMBL/GenBank/DDBJ whole genome shotgun (WGS) entry which is preliminary data.</text>
</comment>
<evidence type="ECO:0000256" key="1">
    <source>
        <dbReference type="SAM" id="MobiDB-lite"/>
    </source>
</evidence>
<name>A0A6B0SAP3_9CETA</name>